<keyword evidence="1" id="KW-0547">Nucleotide-binding</keyword>
<dbReference type="EMBL" id="FZOC01000007">
    <property type="protein sequence ID" value="SNS16821.1"/>
    <property type="molecule type" value="Genomic_DNA"/>
</dbReference>
<dbReference type="GO" id="GO:0006260">
    <property type="term" value="P:DNA replication"/>
    <property type="evidence" value="ECO:0007669"/>
    <property type="project" value="InterPro"/>
</dbReference>
<dbReference type="SUPFAM" id="SSF57783">
    <property type="entry name" value="Zinc beta-ribbon"/>
    <property type="match status" value="1"/>
</dbReference>
<dbReference type="OrthoDB" id="8967890at2"/>
<dbReference type="GO" id="GO:0003677">
    <property type="term" value="F:DNA binding"/>
    <property type="evidence" value="ECO:0007669"/>
    <property type="project" value="InterPro"/>
</dbReference>
<gene>
    <name evidence="1" type="ORF">SAMN04488503_3026</name>
</gene>
<dbReference type="Gene3D" id="3.40.1360.10">
    <property type="match status" value="1"/>
</dbReference>
<keyword evidence="1" id="KW-0378">Hydrolase</keyword>
<protein>
    <submittedName>
        <fullName evidence="1">Zinc-binding domain of primase-helicase</fullName>
    </submittedName>
</protein>
<dbReference type="Pfam" id="PF13155">
    <property type="entry name" value="Toprim_2"/>
    <property type="match status" value="1"/>
</dbReference>
<proteinExistence type="predicted"/>
<keyword evidence="1" id="KW-0067">ATP-binding</keyword>
<organism evidence="1 2">
    <name type="scientific">Humidesulfovibrio mexicanus</name>
    <dbReference type="NCBI Taxonomy" id="147047"/>
    <lineage>
        <taxon>Bacteria</taxon>
        <taxon>Pseudomonadati</taxon>
        <taxon>Thermodesulfobacteriota</taxon>
        <taxon>Desulfovibrionia</taxon>
        <taxon>Desulfovibrionales</taxon>
        <taxon>Desulfovibrionaceae</taxon>
        <taxon>Humidesulfovibrio</taxon>
    </lineage>
</organism>
<dbReference type="RefSeq" id="WP_089275215.1">
    <property type="nucleotide sequence ID" value="NZ_FZOC01000007.1"/>
</dbReference>
<dbReference type="InterPro" id="IPR036977">
    <property type="entry name" value="DNA_primase_Znf_CHC2"/>
</dbReference>
<sequence>MRTILDLLAEDGIVAVLKGSKHGGEYHSACPGCGGRDRFVCWPEASGGMGGGRYWCRGGSTGGKGCDSQGDAVQYLRDFRGLSFQEARESLGVPPDRAAQRRLGLRPVQASEWEPHVEAAPPELWRIKGAAFVAHCEEELARRPLVLEWLDQRGITQAAARARRLGFHDQLAFRPLSAWGLPAPPRKDGKTPKLALLPGLVIPFFEHGELHKLKVREFACAPWPEWAQGDKYREIKGSNQRYSVYGQGRDLAVVVETELDAMLLAERVGDLALCLATGSAQRKPDAAAALLLKSAKLVLNALDSDDAGAKAAWSWWDKNVPGVKRWPVPKRLGKDPGDLVKAGVDVRQWVLAGVRRHAPALLAASAPPCAAPACAAPPAPEQPRRTARSWPVPEGVALADMTLPPRAPAVPDLVRALQGRPLDAPSCLVPCPRTRPTFWWVYFAKACQGCAGHPQCLLDLVRSKQFQEAVNAQA</sequence>
<keyword evidence="1" id="KW-0347">Helicase</keyword>
<keyword evidence="2" id="KW-1185">Reference proteome</keyword>
<evidence type="ECO:0000313" key="2">
    <source>
        <dbReference type="Proteomes" id="UP000198324"/>
    </source>
</evidence>
<reference evidence="1 2" key="1">
    <citation type="submission" date="2017-06" db="EMBL/GenBank/DDBJ databases">
        <authorList>
            <person name="Kim H.J."/>
            <person name="Triplett B.A."/>
        </authorList>
    </citation>
    <scope>NUCLEOTIDE SEQUENCE [LARGE SCALE GENOMIC DNA]</scope>
    <source>
        <strain evidence="1 2">DSM 13116</strain>
    </source>
</reference>
<name>A0A239CB11_9BACT</name>
<dbReference type="Proteomes" id="UP000198324">
    <property type="component" value="Unassembled WGS sequence"/>
</dbReference>
<dbReference type="Gene3D" id="3.90.580.10">
    <property type="entry name" value="Zinc finger, CHC2-type domain"/>
    <property type="match status" value="1"/>
</dbReference>
<accession>A0A239CB11</accession>
<dbReference type="AlphaFoldDB" id="A0A239CB11"/>
<dbReference type="SUPFAM" id="SSF56731">
    <property type="entry name" value="DNA primase core"/>
    <property type="match status" value="1"/>
</dbReference>
<evidence type="ECO:0000313" key="1">
    <source>
        <dbReference type="EMBL" id="SNS16821.1"/>
    </source>
</evidence>
<dbReference type="GO" id="GO:0008270">
    <property type="term" value="F:zinc ion binding"/>
    <property type="evidence" value="ECO:0007669"/>
    <property type="project" value="InterPro"/>
</dbReference>
<dbReference type="GO" id="GO:0004386">
    <property type="term" value="F:helicase activity"/>
    <property type="evidence" value="ECO:0007669"/>
    <property type="project" value="UniProtKB-KW"/>
</dbReference>